<dbReference type="PANTHER" id="PTHR43272:SF11">
    <property type="entry name" value="AMP-DEPENDENT SYNTHETASE_LIGASE DOMAIN-CONTAINING PROTEIN"/>
    <property type="match status" value="1"/>
</dbReference>
<dbReference type="Pfam" id="PF00501">
    <property type="entry name" value="AMP-binding"/>
    <property type="match status" value="1"/>
</dbReference>
<feature type="transmembrane region" description="Helical" evidence="1">
    <location>
        <begin position="22"/>
        <end position="43"/>
    </location>
</feature>
<dbReference type="EMBL" id="KV407463">
    <property type="protein sequence ID" value="KZF20292.1"/>
    <property type="molecule type" value="Genomic_DNA"/>
</dbReference>
<dbReference type="GO" id="GO:0004467">
    <property type="term" value="F:long-chain fatty acid-CoA ligase activity"/>
    <property type="evidence" value="ECO:0007669"/>
    <property type="project" value="TreeGrafter"/>
</dbReference>
<dbReference type="GO" id="GO:0016020">
    <property type="term" value="C:membrane"/>
    <property type="evidence" value="ECO:0007669"/>
    <property type="project" value="TreeGrafter"/>
</dbReference>
<evidence type="ECO:0000313" key="3">
    <source>
        <dbReference type="EMBL" id="KZF20292.1"/>
    </source>
</evidence>
<sequence>MSQVPNKIEQLDAQFAELLSGWSIYTTILVILISAYVVLPWWFSKDPDLHPILLSRQATPAPVRNAGESATYRSVETPYGFPLKSGLGVKDPGAPRWARGRDGDLRDIWKQAARDPLDQTGQSTGQPGKILTVLGKEEVIEHNLADISRSISIVGSSVQTSNGKRVAIHLPNSLELLTTIFAGSFYGFTVILIPHHQSPSSLFKLLAQTGADTLVSEAGVVPLSDLVERCPSLKSVFLVVEATSRHIDWNPSAEETKGKLSVSIWHELVENGPKDLPLPDNLPEASETKIVTVWEGKNSEERLVEFSQKNLAAAVAALITSLPARERLNPKDLFLPVDSLCSSYPLSLTLAALYSHASVALNSVAGKGIDLALATRNISPTVIAVSAETAAAAHRLAKGSSSTLLRKYSHWLQIRSLKAGVMPRPGLLSSFNATSRPSVGETPGKLRIMYVAERAGTDSPPLSSSDLNDLRVFTGARIVYALTAEKVAGAVAQTNLYDYRRENGPTRNQSHFGGPLSSVEVKVVDTPSHKTLDQGQPQGEIVVRGPAVFGGEASLGVNGVFRDDHTLAYV</sequence>
<dbReference type="InParanoid" id="A0A165ADD3"/>
<dbReference type="RefSeq" id="XP_018185847.1">
    <property type="nucleotide sequence ID" value="XM_018333208.1"/>
</dbReference>
<dbReference type="Proteomes" id="UP000076632">
    <property type="component" value="Unassembled WGS sequence"/>
</dbReference>
<keyword evidence="1" id="KW-0812">Transmembrane</keyword>
<dbReference type="PANTHER" id="PTHR43272">
    <property type="entry name" value="LONG-CHAIN-FATTY-ACID--COA LIGASE"/>
    <property type="match status" value="1"/>
</dbReference>
<evidence type="ECO:0000259" key="2">
    <source>
        <dbReference type="Pfam" id="PF00501"/>
    </source>
</evidence>
<dbReference type="STRING" id="1328760.A0A165ADD3"/>
<evidence type="ECO:0000313" key="4">
    <source>
        <dbReference type="Proteomes" id="UP000076632"/>
    </source>
</evidence>
<dbReference type="SUPFAM" id="SSF56801">
    <property type="entry name" value="Acetyl-CoA synthetase-like"/>
    <property type="match status" value="1"/>
</dbReference>
<organism evidence="3 4">
    <name type="scientific">Xylona heveae (strain CBS 132557 / TC161)</name>
    <dbReference type="NCBI Taxonomy" id="1328760"/>
    <lineage>
        <taxon>Eukaryota</taxon>
        <taxon>Fungi</taxon>
        <taxon>Dikarya</taxon>
        <taxon>Ascomycota</taxon>
        <taxon>Pezizomycotina</taxon>
        <taxon>Xylonomycetes</taxon>
        <taxon>Xylonales</taxon>
        <taxon>Xylonaceae</taxon>
        <taxon>Xylona</taxon>
    </lineage>
</organism>
<dbReference type="Gene3D" id="3.40.50.12780">
    <property type="entry name" value="N-terminal domain of ligase-like"/>
    <property type="match status" value="1"/>
</dbReference>
<gene>
    <name evidence="3" type="ORF">L228DRAFT_249963</name>
</gene>
<keyword evidence="1" id="KW-0472">Membrane</keyword>
<keyword evidence="4" id="KW-1185">Reference proteome</keyword>
<name>A0A165ADD3_XYLHT</name>
<accession>A0A165ADD3</accession>
<dbReference type="FunCoup" id="A0A165ADD3">
    <property type="interactions" value="32"/>
</dbReference>
<dbReference type="GeneID" id="28898345"/>
<dbReference type="GO" id="GO:0005783">
    <property type="term" value="C:endoplasmic reticulum"/>
    <property type="evidence" value="ECO:0007669"/>
    <property type="project" value="TreeGrafter"/>
</dbReference>
<dbReference type="InterPro" id="IPR042099">
    <property type="entry name" value="ANL_N_sf"/>
</dbReference>
<dbReference type="OrthoDB" id="4138492at2759"/>
<evidence type="ECO:0000256" key="1">
    <source>
        <dbReference type="SAM" id="Phobius"/>
    </source>
</evidence>
<dbReference type="OMA" id="ADWNIYT"/>
<dbReference type="AlphaFoldDB" id="A0A165ADD3"/>
<proteinExistence type="predicted"/>
<feature type="domain" description="AMP-dependent synthetase/ligase" evidence="2">
    <location>
        <begin position="304"/>
        <end position="551"/>
    </location>
</feature>
<dbReference type="InterPro" id="IPR000873">
    <property type="entry name" value="AMP-dep_synth/lig_dom"/>
</dbReference>
<keyword evidence="1" id="KW-1133">Transmembrane helix</keyword>
<reference evidence="3 4" key="1">
    <citation type="journal article" date="2016" name="Fungal Biol.">
        <title>The genome of Xylona heveae provides a window into fungal endophytism.</title>
        <authorList>
            <person name="Gazis R."/>
            <person name="Kuo A."/>
            <person name="Riley R."/>
            <person name="LaButti K."/>
            <person name="Lipzen A."/>
            <person name="Lin J."/>
            <person name="Amirebrahimi M."/>
            <person name="Hesse C.N."/>
            <person name="Spatafora J.W."/>
            <person name="Henrissat B."/>
            <person name="Hainaut M."/>
            <person name="Grigoriev I.V."/>
            <person name="Hibbett D.S."/>
        </authorList>
    </citation>
    <scope>NUCLEOTIDE SEQUENCE [LARGE SCALE GENOMIC DNA]</scope>
    <source>
        <strain evidence="3 4">TC161</strain>
    </source>
</reference>
<protein>
    <recommendedName>
        <fullName evidence="2">AMP-dependent synthetase/ligase domain-containing protein</fullName>
    </recommendedName>
</protein>